<dbReference type="Pfam" id="PF00528">
    <property type="entry name" value="BPD_transp_1"/>
    <property type="match status" value="1"/>
</dbReference>
<keyword evidence="4 7" id="KW-0812">Transmembrane</keyword>
<keyword evidence="10" id="KW-1185">Reference proteome</keyword>
<dbReference type="PANTHER" id="PTHR43744">
    <property type="entry name" value="ABC TRANSPORTER PERMEASE PROTEIN MG189-RELATED-RELATED"/>
    <property type="match status" value="1"/>
</dbReference>
<evidence type="ECO:0000259" key="8">
    <source>
        <dbReference type="PROSITE" id="PS50928"/>
    </source>
</evidence>
<proteinExistence type="inferred from homology"/>
<feature type="transmembrane region" description="Helical" evidence="7">
    <location>
        <begin position="77"/>
        <end position="98"/>
    </location>
</feature>
<keyword evidence="9" id="KW-0762">Sugar transport</keyword>
<sequence length="280" mass="31669">MARSVKISRLLLHACILGVGVVMIYPVLWMVSSSFKPEYLIFSSPGLWPAEVTLDNYLNGWNIVRNMTFGVFFKNSFIISVIAVIGNVVTCSMAAYAFARMNFPLKRIWFAFMLVTIMLPSHVTLVPQYAIFHHLDWIDTFLPLTVPKLLATDAFFIFLMVQFFKGIPKELDESATIDGCGPVQIYYRIILPLALPALLTTAIFTFIWTWDDFFSQLLYLNTVDKFTVPLGLRLFLDSQGQSSWGGLLAMSVLSLLPIMILFFFFQRQIVEGIATTGVKG</sequence>
<organism evidence="9 10">
    <name type="scientific">Evansella caseinilytica</name>
    <dbReference type="NCBI Taxonomy" id="1503961"/>
    <lineage>
        <taxon>Bacteria</taxon>
        <taxon>Bacillati</taxon>
        <taxon>Bacillota</taxon>
        <taxon>Bacilli</taxon>
        <taxon>Bacillales</taxon>
        <taxon>Bacillaceae</taxon>
        <taxon>Evansella</taxon>
    </lineage>
</organism>
<evidence type="ECO:0000256" key="2">
    <source>
        <dbReference type="ARBA" id="ARBA00022448"/>
    </source>
</evidence>
<keyword evidence="3" id="KW-1003">Cell membrane</keyword>
<evidence type="ECO:0000256" key="4">
    <source>
        <dbReference type="ARBA" id="ARBA00022692"/>
    </source>
</evidence>
<keyword evidence="5 7" id="KW-1133">Transmembrane helix</keyword>
<evidence type="ECO:0000313" key="9">
    <source>
        <dbReference type="EMBL" id="SDY26782.1"/>
    </source>
</evidence>
<dbReference type="SUPFAM" id="SSF161098">
    <property type="entry name" value="MetI-like"/>
    <property type="match status" value="1"/>
</dbReference>
<dbReference type="PANTHER" id="PTHR43744:SF6">
    <property type="entry name" value="ABC TRANSPORTER PERMEASE PROTEIN YESQ-RELATED"/>
    <property type="match status" value="1"/>
</dbReference>
<accession>A0A1H3IGM4</accession>
<evidence type="ECO:0000256" key="5">
    <source>
        <dbReference type="ARBA" id="ARBA00022989"/>
    </source>
</evidence>
<protein>
    <submittedName>
        <fullName evidence="9">Multiple sugar transport system permease protein</fullName>
    </submittedName>
</protein>
<feature type="transmembrane region" description="Helical" evidence="7">
    <location>
        <begin position="144"/>
        <end position="164"/>
    </location>
</feature>
<comment type="similarity">
    <text evidence="7">Belongs to the binding-protein-dependent transport system permease family.</text>
</comment>
<gene>
    <name evidence="9" type="ORF">SAMN05421736_101820</name>
</gene>
<dbReference type="PROSITE" id="PS50928">
    <property type="entry name" value="ABC_TM1"/>
    <property type="match status" value="1"/>
</dbReference>
<evidence type="ECO:0000256" key="1">
    <source>
        <dbReference type="ARBA" id="ARBA00004651"/>
    </source>
</evidence>
<feature type="domain" description="ABC transmembrane type-1" evidence="8">
    <location>
        <begin position="73"/>
        <end position="265"/>
    </location>
</feature>
<feature type="transmembrane region" description="Helical" evidence="7">
    <location>
        <begin position="110"/>
        <end position="132"/>
    </location>
</feature>
<evidence type="ECO:0000256" key="3">
    <source>
        <dbReference type="ARBA" id="ARBA00022475"/>
    </source>
</evidence>
<feature type="transmembrane region" description="Helical" evidence="7">
    <location>
        <begin position="244"/>
        <end position="265"/>
    </location>
</feature>
<reference evidence="10" key="1">
    <citation type="submission" date="2016-10" db="EMBL/GenBank/DDBJ databases">
        <authorList>
            <person name="Varghese N."/>
            <person name="Submissions S."/>
        </authorList>
    </citation>
    <scope>NUCLEOTIDE SEQUENCE [LARGE SCALE GENOMIC DNA]</scope>
    <source>
        <strain evidence="10">SP</strain>
    </source>
</reference>
<feature type="transmembrane region" description="Helical" evidence="7">
    <location>
        <begin position="12"/>
        <end position="31"/>
    </location>
</feature>
<name>A0A1H3IGM4_9BACI</name>
<comment type="subcellular location">
    <subcellularLocation>
        <location evidence="1 7">Cell membrane</location>
        <topology evidence="1 7">Multi-pass membrane protein</topology>
    </subcellularLocation>
</comment>
<dbReference type="InterPro" id="IPR035906">
    <property type="entry name" value="MetI-like_sf"/>
</dbReference>
<dbReference type="EMBL" id="FNPI01000001">
    <property type="protein sequence ID" value="SDY26782.1"/>
    <property type="molecule type" value="Genomic_DNA"/>
</dbReference>
<keyword evidence="2 7" id="KW-0813">Transport</keyword>
<evidence type="ECO:0000313" key="10">
    <source>
        <dbReference type="Proteomes" id="UP000198935"/>
    </source>
</evidence>
<keyword evidence="6 7" id="KW-0472">Membrane</keyword>
<feature type="transmembrane region" description="Helical" evidence="7">
    <location>
        <begin position="185"/>
        <end position="210"/>
    </location>
</feature>
<evidence type="ECO:0000256" key="6">
    <source>
        <dbReference type="ARBA" id="ARBA00023136"/>
    </source>
</evidence>
<dbReference type="Gene3D" id="1.10.3720.10">
    <property type="entry name" value="MetI-like"/>
    <property type="match status" value="1"/>
</dbReference>
<dbReference type="GO" id="GO:0055085">
    <property type="term" value="P:transmembrane transport"/>
    <property type="evidence" value="ECO:0007669"/>
    <property type="project" value="InterPro"/>
</dbReference>
<dbReference type="GO" id="GO:0005886">
    <property type="term" value="C:plasma membrane"/>
    <property type="evidence" value="ECO:0007669"/>
    <property type="project" value="UniProtKB-SubCell"/>
</dbReference>
<dbReference type="CDD" id="cd06261">
    <property type="entry name" value="TM_PBP2"/>
    <property type="match status" value="1"/>
</dbReference>
<evidence type="ECO:0000256" key="7">
    <source>
        <dbReference type="RuleBase" id="RU363032"/>
    </source>
</evidence>
<dbReference type="InterPro" id="IPR000515">
    <property type="entry name" value="MetI-like"/>
</dbReference>
<dbReference type="AlphaFoldDB" id="A0A1H3IGM4"/>
<dbReference type="STRING" id="1503961.SAMN05421736_101820"/>
<dbReference type="Proteomes" id="UP000198935">
    <property type="component" value="Unassembled WGS sequence"/>
</dbReference>